<dbReference type="FunCoup" id="A0A2V0P4I0">
    <property type="interactions" value="1227"/>
</dbReference>
<dbReference type="PROSITE" id="PS00435">
    <property type="entry name" value="PEROXIDASE_1"/>
    <property type="match status" value="1"/>
</dbReference>
<keyword evidence="12" id="KW-0560">Oxidoreductase</keyword>
<keyword evidence="20" id="KW-1185">Reference proteome</keyword>
<evidence type="ECO:0000259" key="18">
    <source>
        <dbReference type="PROSITE" id="PS50873"/>
    </source>
</evidence>
<dbReference type="GO" id="GO:0004130">
    <property type="term" value="F:cytochrome-c peroxidase activity"/>
    <property type="evidence" value="ECO:0007669"/>
    <property type="project" value="UniProtKB-EC"/>
</dbReference>
<dbReference type="Proteomes" id="UP000247498">
    <property type="component" value="Unassembled WGS sequence"/>
</dbReference>
<evidence type="ECO:0000256" key="2">
    <source>
        <dbReference type="ARBA" id="ARBA00003917"/>
    </source>
</evidence>
<dbReference type="InterPro" id="IPR002016">
    <property type="entry name" value="Haem_peroxidase"/>
</dbReference>
<keyword evidence="11" id="KW-0809">Transit peptide</keyword>
<dbReference type="InterPro" id="IPR010255">
    <property type="entry name" value="Haem_peroxidase_sf"/>
</dbReference>
<evidence type="ECO:0000256" key="6">
    <source>
        <dbReference type="ARBA" id="ARBA00006873"/>
    </source>
</evidence>
<dbReference type="PRINTS" id="PR00459">
    <property type="entry name" value="ASPEROXIDASE"/>
</dbReference>
<dbReference type="PANTHER" id="PTHR31356:SF58">
    <property type="entry name" value="CYTOCHROME C PEROXIDASE, MITOCHONDRIAL"/>
    <property type="match status" value="1"/>
</dbReference>
<dbReference type="PRINTS" id="PR00458">
    <property type="entry name" value="PEROXIDASE"/>
</dbReference>
<comment type="subcellular location">
    <subcellularLocation>
        <location evidence="4">Mitochondrion intermembrane space</location>
    </subcellularLocation>
    <subcellularLocation>
        <location evidence="3">Mitochondrion matrix</location>
    </subcellularLocation>
</comment>
<evidence type="ECO:0000256" key="15">
    <source>
        <dbReference type="ARBA" id="ARBA00039063"/>
    </source>
</evidence>
<evidence type="ECO:0000256" key="5">
    <source>
        <dbReference type="ARBA" id="ARBA00005997"/>
    </source>
</evidence>
<dbReference type="GO" id="GO:0005759">
    <property type="term" value="C:mitochondrial matrix"/>
    <property type="evidence" value="ECO:0007669"/>
    <property type="project" value="UniProtKB-SubCell"/>
</dbReference>
<dbReference type="STRING" id="307507.A0A2V0P4I0"/>
<dbReference type="FunFam" id="1.10.520.10:FF:000005">
    <property type="entry name" value="Cytochrome c peroxidase"/>
    <property type="match status" value="1"/>
</dbReference>
<dbReference type="InterPro" id="IPR002207">
    <property type="entry name" value="Peroxidase_I"/>
</dbReference>
<dbReference type="Pfam" id="PF00141">
    <property type="entry name" value="peroxidase"/>
    <property type="match status" value="1"/>
</dbReference>
<evidence type="ECO:0000256" key="8">
    <source>
        <dbReference type="ARBA" id="ARBA00022559"/>
    </source>
</evidence>
<comment type="similarity">
    <text evidence="5">Belongs to the peroxidase family. Cytochrome c peroxidase subfamily.</text>
</comment>
<keyword evidence="10" id="KW-0479">Metal-binding</keyword>
<dbReference type="InParanoid" id="A0A2V0P4I0"/>
<gene>
    <name evidence="19" type="ORF">Rsub_05129</name>
</gene>
<evidence type="ECO:0000256" key="4">
    <source>
        <dbReference type="ARBA" id="ARBA00004569"/>
    </source>
</evidence>
<name>A0A2V0P4I0_9CHLO</name>
<reference evidence="19 20" key="1">
    <citation type="journal article" date="2018" name="Sci. Rep.">
        <title>Raphidocelis subcapitata (=Pseudokirchneriella subcapitata) provides an insight into genome evolution and environmental adaptations in the Sphaeropleales.</title>
        <authorList>
            <person name="Suzuki S."/>
            <person name="Yamaguchi H."/>
            <person name="Nakajima N."/>
            <person name="Kawachi M."/>
        </authorList>
    </citation>
    <scope>NUCLEOTIDE SEQUENCE [LARGE SCALE GENOMIC DNA]</scope>
    <source>
        <strain evidence="19 20">NIES-35</strain>
    </source>
</reference>
<feature type="domain" description="Plant heme peroxidase family profile" evidence="18">
    <location>
        <begin position="155"/>
        <end position="347"/>
    </location>
</feature>
<comment type="cofactor">
    <cofactor evidence="1">
        <name>heme b</name>
        <dbReference type="ChEBI" id="CHEBI:60344"/>
    </cofactor>
</comment>
<dbReference type="Gene3D" id="1.10.420.10">
    <property type="entry name" value="Peroxidase, domain 2"/>
    <property type="match status" value="1"/>
</dbReference>
<keyword evidence="14" id="KW-0496">Mitochondrion</keyword>
<dbReference type="GO" id="GO:0000302">
    <property type="term" value="P:response to reactive oxygen species"/>
    <property type="evidence" value="ECO:0007669"/>
    <property type="project" value="TreeGrafter"/>
</dbReference>
<dbReference type="AlphaFoldDB" id="A0A2V0P4I0"/>
<dbReference type="PANTHER" id="PTHR31356">
    <property type="entry name" value="THYLAKOID LUMENAL 29 KDA PROTEIN, CHLOROPLASTIC-RELATED"/>
    <property type="match status" value="1"/>
</dbReference>
<evidence type="ECO:0000256" key="13">
    <source>
        <dbReference type="ARBA" id="ARBA00023004"/>
    </source>
</evidence>
<comment type="similarity">
    <text evidence="6">Belongs to the peroxidase family. Ascorbate peroxidase subfamily.</text>
</comment>
<dbReference type="GO" id="GO:0042744">
    <property type="term" value="P:hydrogen peroxide catabolic process"/>
    <property type="evidence" value="ECO:0007669"/>
    <property type="project" value="TreeGrafter"/>
</dbReference>
<evidence type="ECO:0000256" key="14">
    <source>
        <dbReference type="ARBA" id="ARBA00023128"/>
    </source>
</evidence>
<evidence type="ECO:0000256" key="11">
    <source>
        <dbReference type="ARBA" id="ARBA00022946"/>
    </source>
</evidence>
<evidence type="ECO:0000256" key="3">
    <source>
        <dbReference type="ARBA" id="ARBA00004305"/>
    </source>
</evidence>
<keyword evidence="8 19" id="KW-0575">Peroxidase</keyword>
<keyword evidence="9" id="KW-0349">Heme</keyword>
<protein>
    <recommendedName>
        <fullName evidence="16">Cytochrome c peroxidase, mitochondrial</fullName>
        <ecNumber evidence="7">1.11.1.11</ecNumber>
        <ecNumber evidence="15">1.11.1.5</ecNumber>
    </recommendedName>
</protein>
<organism evidence="19 20">
    <name type="scientific">Raphidocelis subcapitata</name>
    <dbReference type="NCBI Taxonomy" id="307507"/>
    <lineage>
        <taxon>Eukaryota</taxon>
        <taxon>Viridiplantae</taxon>
        <taxon>Chlorophyta</taxon>
        <taxon>core chlorophytes</taxon>
        <taxon>Chlorophyceae</taxon>
        <taxon>CS clade</taxon>
        <taxon>Sphaeropleales</taxon>
        <taxon>Selenastraceae</taxon>
        <taxon>Raphidocelis</taxon>
    </lineage>
</organism>
<dbReference type="GO" id="GO:0005758">
    <property type="term" value="C:mitochondrial intermembrane space"/>
    <property type="evidence" value="ECO:0007669"/>
    <property type="project" value="UniProtKB-SubCell"/>
</dbReference>
<dbReference type="PROSITE" id="PS00436">
    <property type="entry name" value="PEROXIDASE_2"/>
    <property type="match status" value="1"/>
</dbReference>
<accession>A0A2V0P4I0</accession>
<evidence type="ECO:0000256" key="7">
    <source>
        <dbReference type="ARBA" id="ARBA00012940"/>
    </source>
</evidence>
<dbReference type="GO" id="GO:0034599">
    <property type="term" value="P:cellular response to oxidative stress"/>
    <property type="evidence" value="ECO:0007669"/>
    <property type="project" value="InterPro"/>
</dbReference>
<dbReference type="FunFam" id="1.10.420.10:FF:000009">
    <property type="entry name" value="Ascorbate peroxidase"/>
    <property type="match status" value="1"/>
</dbReference>
<dbReference type="InterPro" id="IPR019794">
    <property type="entry name" value="Peroxidases_AS"/>
</dbReference>
<dbReference type="SUPFAM" id="SSF48113">
    <property type="entry name" value="Heme-dependent peroxidases"/>
    <property type="match status" value="1"/>
</dbReference>
<dbReference type="Gene3D" id="1.10.520.10">
    <property type="match status" value="1"/>
</dbReference>
<dbReference type="InterPro" id="IPR044831">
    <property type="entry name" value="Ccp1-like"/>
</dbReference>
<dbReference type="EC" id="1.11.1.5" evidence="15"/>
<evidence type="ECO:0000256" key="12">
    <source>
        <dbReference type="ARBA" id="ARBA00023002"/>
    </source>
</evidence>
<proteinExistence type="inferred from homology"/>
<dbReference type="GO" id="GO:0016688">
    <property type="term" value="F:L-ascorbate peroxidase activity"/>
    <property type="evidence" value="ECO:0007669"/>
    <property type="project" value="UniProtKB-EC"/>
</dbReference>
<comment type="catalytic activity">
    <reaction evidence="17">
        <text>2 Fe(II)-[cytochrome c] + H2O2 + 2 H(+) = 2 Fe(III)-[cytochrome c] + 2 H2O</text>
        <dbReference type="Rhea" id="RHEA:16581"/>
        <dbReference type="Rhea" id="RHEA-COMP:10350"/>
        <dbReference type="Rhea" id="RHEA-COMP:14399"/>
        <dbReference type="ChEBI" id="CHEBI:15377"/>
        <dbReference type="ChEBI" id="CHEBI:15378"/>
        <dbReference type="ChEBI" id="CHEBI:16240"/>
        <dbReference type="ChEBI" id="CHEBI:29033"/>
        <dbReference type="ChEBI" id="CHEBI:29034"/>
        <dbReference type="EC" id="1.11.1.5"/>
    </reaction>
</comment>
<evidence type="ECO:0000313" key="19">
    <source>
        <dbReference type="EMBL" id="GBF92760.1"/>
    </source>
</evidence>
<evidence type="ECO:0000256" key="17">
    <source>
        <dbReference type="ARBA" id="ARBA00049265"/>
    </source>
</evidence>
<keyword evidence="13" id="KW-0408">Iron</keyword>
<dbReference type="EC" id="1.11.1.11" evidence="7"/>
<comment type="caution">
    <text evidence="19">The sequence shown here is derived from an EMBL/GenBank/DDBJ whole genome shotgun (WGS) entry which is preliminary data.</text>
</comment>
<dbReference type="GO" id="GO:0046872">
    <property type="term" value="F:metal ion binding"/>
    <property type="evidence" value="ECO:0007669"/>
    <property type="project" value="UniProtKB-KW"/>
</dbReference>
<dbReference type="GO" id="GO:0020037">
    <property type="term" value="F:heme binding"/>
    <property type="evidence" value="ECO:0007669"/>
    <property type="project" value="InterPro"/>
</dbReference>
<sequence>MFSRAALAAARGLAANGAARSQAMNAARSFSAEAQQGGGGGGFFKFLLMAGAGAGGYYAWKEGMLASVIDGAAGGVVVPGLASKLDYGAVRKAVEEVLESNPDYDDGSYGPVLVRLAWHAAGTYDKATGTGGSNGATMRFAPESDHGANAGLAVARALLEPIKKKYPGISYADLWTLAGCVAIESMGGPSIPWSPGREDKPDGSYCPPDGRLPDASLGAAHIRDVFGRMGFDDREMVALSGAHTLGRCHADRSGFLGPWTNAPTTFSNLYFKELTENKWRKKRWSGPVQYEDKSGQLMMLPTDMALVWDRKFKPYVDEYAKDEDKFFNDFAAAFGKLMALGVPGQSP</sequence>
<dbReference type="PROSITE" id="PS50873">
    <property type="entry name" value="PEROXIDASE_4"/>
    <property type="match status" value="1"/>
</dbReference>
<dbReference type="EMBL" id="BDRX01000034">
    <property type="protein sequence ID" value="GBF92760.1"/>
    <property type="molecule type" value="Genomic_DNA"/>
</dbReference>
<evidence type="ECO:0000256" key="10">
    <source>
        <dbReference type="ARBA" id="ARBA00022723"/>
    </source>
</evidence>
<dbReference type="InterPro" id="IPR019793">
    <property type="entry name" value="Peroxidases_heam-ligand_BS"/>
</dbReference>
<evidence type="ECO:0000313" key="20">
    <source>
        <dbReference type="Proteomes" id="UP000247498"/>
    </source>
</evidence>
<dbReference type="OrthoDB" id="2859658at2759"/>
<dbReference type="CDD" id="cd00691">
    <property type="entry name" value="ascorbate_peroxidase"/>
    <property type="match status" value="1"/>
</dbReference>
<comment type="function">
    <text evidence="2">Destroys radicals which are normally produced within the cells and which are toxic to biological systems.</text>
</comment>
<evidence type="ECO:0000256" key="9">
    <source>
        <dbReference type="ARBA" id="ARBA00022617"/>
    </source>
</evidence>
<evidence type="ECO:0000256" key="1">
    <source>
        <dbReference type="ARBA" id="ARBA00001970"/>
    </source>
</evidence>
<evidence type="ECO:0000256" key="16">
    <source>
        <dbReference type="ARBA" id="ARBA00040313"/>
    </source>
</evidence>